<name>A0A5J4W743_9EUKA</name>
<gene>
    <name evidence="1" type="ORF">EZS28_014181</name>
</gene>
<evidence type="ECO:0000313" key="2">
    <source>
        <dbReference type="Proteomes" id="UP000324800"/>
    </source>
</evidence>
<accession>A0A5J4W743</accession>
<dbReference type="Proteomes" id="UP000324800">
    <property type="component" value="Unassembled WGS sequence"/>
</dbReference>
<comment type="caution">
    <text evidence="1">The sequence shown here is derived from an EMBL/GenBank/DDBJ whole genome shotgun (WGS) entry which is preliminary data.</text>
</comment>
<evidence type="ECO:0000313" key="1">
    <source>
        <dbReference type="EMBL" id="KAA6390289.1"/>
    </source>
</evidence>
<proteinExistence type="predicted"/>
<reference evidence="1 2" key="1">
    <citation type="submission" date="2019-03" db="EMBL/GenBank/DDBJ databases">
        <title>Single cell metagenomics reveals metabolic interactions within the superorganism composed of flagellate Streblomastix strix and complex community of Bacteroidetes bacteria on its surface.</title>
        <authorList>
            <person name="Treitli S.C."/>
            <person name="Kolisko M."/>
            <person name="Husnik F."/>
            <person name="Keeling P."/>
            <person name="Hampl V."/>
        </authorList>
    </citation>
    <scope>NUCLEOTIDE SEQUENCE [LARGE SCALE GENOMIC DNA]</scope>
    <source>
        <strain evidence="1">ST1C</strain>
    </source>
</reference>
<dbReference type="EMBL" id="SNRW01003271">
    <property type="protein sequence ID" value="KAA6390289.1"/>
    <property type="molecule type" value="Genomic_DNA"/>
</dbReference>
<dbReference type="AlphaFoldDB" id="A0A5J4W743"/>
<sequence>MAAAQATWRQVVGEILSSIDPHQNWENSGILKQSETIFKKQIAQAYFTQVNEDEQTIAAEIDRLYKQVAPAAINEARRRQGAIQQD</sequence>
<protein>
    <submittedName>
        <fullName evidence="1">Uncharacterized protein</fullName>
    </submittedName>
</protein>
<organism evidence="1 2">
    <name type="scientific">Streblomastix strix</name>
    <dbReference type="NCBI Taxonomy" id="222440"/>
    <lineage>
        <taxon>Eukaryota</taxon>
        <taxon>Metamonada</taxon>
        <taxon>Preaxostyla</taxon>
        <taxon>Oxymonadida</taxon>
        <taxon>Streblomastigidae</taxon>
        <taxon>Streblomastix</taxon>
    </lineage>
</organism>